<accession>A0A8S1UXZ2</accession>
<comment type="caution">
    <text evidence="1">The sequence shown here is derived from an EMBL/GenBank/DDBJ whole genome shotgun (WGS) entry which is preliminary data.</text>
</comment>
<dbReference type="CDD" id="cd08368">
    <property type="entry name" value="LIM"/>
    <property type="match status" value="1"/>
</dbReference>
<evidence type="ECO:0000313" key="1">
    <source>
        <dbReference type="EMBL" id="CAD8169083.1"/>
    </source>
</evidence>
<dbReference type="EMBL" id="CAJJDO010000050">
    <property type="protein sequence ID" value="CAD8169083.1"/>
    <property type="molecule type" value="Genomic_DNA"/>
</dbReference>
<organism evidence="1 2">
    <name type="scientific">Paramecium pentaurelia</name>
    <dbReference type="NCBI Taxonomy" id="43138"/>
    <lineage>
        <taxon>Eukaryota</taxon>
        <taxon>Sar</taxon>
        <taxon>Alveolata</taxon>
        <taxon>Ciliophora</taxon>
        <taxon>Intramacronucleata</taxon>
        <taxon>Oligohymenophorea</taxon>
        <taxon>Peniculida</taxon>
        <taxon>Parameciidae</taxon>
        <taxon>Paramecium</taxon>
    </lineage>
</organism>
<name>A0A8S1UXZ2_9CILI</name>
<sequence>MQYFQELAKKQLSGDGRLIESPRLCNEQGTKWLIGYNHIIASDEDYEKFKNGINKDQAEELLVQDINNAKIVLQYDYNEQYGENSFQQLNIGCQYLLLSILMNTGRLLQYTQLIKECQKKNFYEALKLNERKHNSDENKQNMLKLNYIEERKFFQEHFDQNGNPIKEGVWIYDIPQKNEEELAYATEKLDDIFTTLEQFSIFAIKSELEFCNRKSCEWIQFLRDLEGKKYNYVSYNEEQKKWFPVNVKDQEYCIIGYSHICKPEEVLGYKDGLDDGQVNYLFLADYDQNCLKLRRFLKQEYPNIDFDSLNSQAQLLLIDLSFRNWPLIQYKKSIDLVLQNKIQEAIIESYIYYRPCESVNSHYLIRQDEINKFINLISSTYQFQQKAQKNFLENPNLNKIVGVKITENNFSFVLNEEAETQIQILDLMTFLKVYYDPEFADQQFDMTFSLEPEEDDQEMNSQYQQKVYFPKYLEGTHVGEVLYEADFLLKQMSLGIEVLSREPLQTRPFDYGNLDIQPLYKLDPEYFARLFLKIGKLKLNIVEDKHNHIHKLEIEKIQLTVDARIVNQELQDEVVQDENSGAYKFAIQFAKNYDQIAQKYPILIRLRQVLMANYLAKYMFEKGVSIEYKLIEEIFNQNLIPNYQPFISPTLKLDVEDEYQIINVRGGIDGNTDELNIQVEQGINELNKNPSLQSVEIQSEIVDTKLKRVDSVSSVSTQDSNEEMVDLQQKIECVKCKNSLEQSEIKNDVESNICKSCLGQKCSKCQQFFNYSLQNIENEIYCKECIKCHECNKQKPRQMSGSFFYHEDCLKISQDSILKKEMIAYIKKSFGTKQKKGDNNNSIITFQSQLYPCLNIKDYLRYVIGYNHPLIKSNIPIDPKTFKITQEQADNYLNEDLDQFEKELYEFYCRKNKKPQDIPENMRMLLLFVLFIFKDFNTILNLANQQNYNHLYVAIEKFKYPLQGIDILKRQVDMILEFFNDHFHKADGSVRQKDLKSQFKKYLPTYKRD</sequence>
<reference evidence="1" key="1">
    <citation type="submission" date="2021-01" db="EMBL/GenBank/DDBJ databases">
        <authorList>
            <consortium name="Genoscope - CEA"/>
            <person name="William W."/>
        </authorList>
    </citation>
    <scope>NUCLEOTIDE SEQUENCE</scope>
</reference>
<protein>
    <submittedName>
        <fullName evidence="1">Uncharacterized protein</fullName>
    </submittedName>
</protein>
<dbReference type="OrthoDB" id="299163at2759"/>
<dbReference type="Proteomes" id="UP000689195">
    <property type="component" value="Unassembled WGS sequence"/>
</dbReference>
<keyword evidence="2" id="KW-1185">Reference proteome</keyword>
<gene>
    <name evidence="1" type="ORF">PPENT_87.1.T0500152</name>
</gene>
<dbReference type="AlphaFoldDB" id="A0A8S1UXZ2"/>
<evidence type="ECO:0000313" key="2">
    <source>
        <dbReference type="Proteomes" id="UP000689195"/>
    </source>
</evidence>
<proteinExistence type="predicted"/>